<organism evidence="1 2">
    <name type="scientific">Candidatus Brocadia sinica JPN1</name>
    <dbReference type="NCBI Taxonomy" id="1197129"/>
    <lineage>
        <taxon>Bacteria</taxon>
        <taxon>Pseudomonadati</taxon>
        <taxon>Planctomycetota</taxon>
        <taxon>Candidatus Brocadiia</taxon>
        <taxon>Candidatus Brocadiales</taxon>
        <taxon>Candidatus Brocadiaceae</taxon>
        <taxon>Candidatus Brocadia</taxon>
    </lineage>
</organism>
<dbReference type="Proteomes" id="UP000032309">
    <property type="component" value="Unassembled WGS sequence"/>
</dbReference>
<proteinExistence type="predicted"/>
<keyword evidence="2" id="KW-1185">Reference proteome</keyword>
<protein>
    <recommendedName>
        <fullName evidence="3">Lipocalin-like domain-containing protein</fullName>
    </recommendedName>
</protein>
<reference evidence="2" key="1">
    <citation type="journal article" date="2015" name="Genome Announc.">
        <title>Draft Genome Sequence of an Anaerobic Ammonium-Oxidizing Bacterium, "Candidatus Brocadia sinica".</title>
        <authorList>
            <person name="Oshiki M."/>
            <person name="Shinyako-Hata K."/>
            <person name="Satoh H."/>
            <person name="Okabe S."/>
        </authorList>
    </citation>
    <scope>NUCLEOTIDE SEQUENCE [LARGE SCALE GENOMIC DNA]</scope>
    <source>
        <strain evidence="2">JPN1</strain>
    </source>
</reference>
<evidence type="ECO:0008006" key="3">
    <source>
        <dbReference type="Google" id="ProtNLM"/>
    </source>
</evidence>
<evidence type="ECO:0000313" key="1">
    <source>
        <dbReference type="EMBL" id="GAN33300.1"/>
    </source>
</evidence>
<comment type="caution">
    <text evidence="1">The sequence shown here is derived from an EMBL/GenBank/DDBJ whole genome shotgun (WGS) entry which is preliminary data.</text>
</comment>
<sequence>MGSNNGLPKEIFRHWVHSYEEDTREAKVFRPGNYNFPRSRGRFGFEIKENGEFVQYGIGPADRPARISGYWKAEGKDKINVYFEDKESASYAINIISCTEDVLMIKK</sequence>
<accession>A0ABQ0JX69</accession>
<evidence type="ECO:0000313" key="2">
    <source>
        <dbReference type="Proteomes" id="UP000032309"/>
    </source>
</evidence>
<name>A0ABQ0JX69_9BACT</name>
<gene>
    <name evidence="1" type="ORF">BROSI_A1817</name>
</gene>
<dbReference type="EMBL" id="BAFN01000001">
    <property type="protein sequence ID" value="GAN33300.1"/>
    <property type="molecule type" value="Genomic_DNA"/>
</dbReference>